<sequence>MKKLKVKAIVIAAVIIVAVIAGVVGYTVYLNLKPSKEAEVELKFWNYWDGTNSQVIEALISEFEAANSDIDITNVPITWGELLPKLMAAAAGGEVPEIAIADLVWMSKLAGIGLLLPLSEFGDFEEIDYEDFYPEMRKIGRYNDKSYSLPVSANNLQLFYNKDIFEANGLDPEDPPTTWDELLDIAQVVRDPVEGIWGMELYTGTGEGLTWQFQVYLWQAGGEFLSADLSSAAFNSPEGKRALQFWVDLIQTHEVSPPGPWGYFGQGKAAMVMDGTWMIGGWRPGGWAPITFDWGTAQMPIPIGGEPATNMGGEQIFIFETTSEKEAAAWEFVKWLTSKETQVTWDMLTSFMPVRGSVANDSVYLTWATTTEPRLIPFIEGQQYAHARPMVTQYPELSDAFSEELQKALYGVLSVDEALASAETRVNDILAG</sequence>
<dbReference type="InterPro" id="IPR050490">
    <property type="entry name" value="Bact_solute-bd_prot1"/>
</dbReference>
<dbReference type="PANTHER" id="PTHR43649:SF30">
    <property type="entry name" value="ABC TRANSPORTER SUBSTRATE-BINDING PROTEIN"/>
    <property type="match status" value="1"/>
</dbReference>
<dbReference type="SUPFAM" id="SSF53850">
    <property type="entry name" value="Periplasmic binding protein-like II"/>
    <property type="match status" value="1"/>
</dbReference>
<dbReference type="Gene3D" id="3.40.190.10">
    <property type="entry name" value="Periplasmic binding protein-like II"/>
    <property type="match status" value="1"/>
</dbReference>
<name>A0A0F9H563_9ZZZZ</name>
<gene>
    <name evidence="1" type="ORF">LCGC14_1746340</name>
</gene>
<comment type="caution">
    <text evidence="1">The sequence shown here is derived from an EMBL/GenBank/DDBJ whole genome shotgun (WGS) entry which is preliminary data.</text>
</comment>
<dbReference type="InterPro" id="IPR006059">
    <property type="entry name" value="SBP"/>
</dbReference>
<protein>
    <recommendedName>
        <fullName evidence="2">ABC transporter substrate-binding protein</fullName>
    </recommendedName>
</protein>
<evidence type="ECO:0008006" key="2">
    <source>
        <dbReference type="Google" id="ProtNLM"/>
    </source>
</evidence>
<dbReference type="CDD" id="cd14748">
    <property type="entry name" value="PBP2_UgpB"/>
    <property type="match status" value="1"/>
</dbReference>
<reference evidence="1" key="1">
    <citation type="journal article" date="2015" name="Nature">
        <title>Complex archaea that bridge the gap between prokaryotes and eukaryotes.</title>
        <authorList>
            <person name="Spang A."/>
            <person name="Saw J.H."/>
            <person name="Jorgensen S.L."/>
            <person name="Zaremba-Niedzwiedzka K."/>
            <person name="Martijn J."/>
            <person name="Lind A.E."/>
            <person name="van Eijk R."/>
            <person name="Schleper C."/>
            <person name="Guy L."/>
            <person name="Ettema T.J."/>
        </authorList>
    </citation>
    <scope>NUCLEOTIDE SEQUENCE</scope>
</reference>
<evidence type="ECO:0000313" key="1">
    <source>
        <dbReference type="EMBL" id="KKM06200.1"/>
    </source>
</evidence>
<dbReference type="EMBL" id="LAZR01016050">
    <property type="protein sequence ID" value="KKM06200.1"/>
    <property type="molecule type" value="Genomic_DNA"/>
</dbReference>
<proteinExistence type="predicted"/>
<dbReference type="PANTHER" id="PTHR43649">
    <property type="entry name" value="ARABINOSE-BINDING PROTEIN-RELATED"/>
    <property type="match status" value="1"/>
</dbReference>
<accession>A0A0F9H563</accession>
<organism evidence="1">
    <name type="scientific">marine sediment metagenome</name>
    <dbReference type="NCBI Taxonomy" id="412755"/>
    <lineage>
        <taxon>unclassified sequences</taxon>
        <taxon>metagenomes</taxon>
        <taxon>ecological metagenomes</taxon>
    </lineage>
</organism>
<dbReference type="Pfam" id="PF13416">
    <property type="entry name" value="SBP_bac_8"/>
    <property type="match status" value="1"/>
</dbReference>
<dbReference type="AlphaFoldDB" id="A0A0F9H563"/>